<evidence type="ECO:0000313" key="2">
    <source>
        <dbReference type="EMBL" id="QJA91949.1"/>
    </source>
</evidence>
<reference evidence="2" key="1">
    <citation type="submission" date="2020-03" db="EMBL/GenBank/DDBJ databases">
        <title>The deep terrestrial virosphere.</title>
        <authorList>
            <person name="Holmfeldt K."/>
            <person name="Nilsson E."/>
            <person name="Simone D."/>
            <person name="Lopez-Fernandez M."/>
            <person name="Wu X."/>
            <person name="de Brujin I."/>
            <person name="Lundin D."/>
            <person name="Andersson A."/>
            <person name="Bertilsson S."/>
            <person name="Dopson M."/>
        </authorList>
    </citation>
    <scope>NUCLEOTIDE SEQUENCE</scope>
    <source>
        <strain evidence="1">MM415A00966</strain>
        <strain evidence="2">MM415B03226</strain>
    </source>
</reference>
<evidence type="ECO:0000313" key="1">
    <source>
        <dbReference type="EMBL" id="QJA78954.1"/>
    </source>
</evidence>
<dbReference type="AlphaFoldDB" id="A0A6M3LC90"/>
<dbReference type="EMBL" id="MT143026">
    <property type="protein sequence ID" value="QJA91949.1"/>
    <property type="molecule type" value="Genomic_DNA"/>
</dbReference>
<proteinExistence type="predicted"/>
<gene>
    <name evidence="1" type="ORF">MM415A00966_0023</name>
    <name evidence="2" type="ORF">MM415B03226_0005</name>
</gene>
<organism evidence="2">
    <name type="scientific">viral metagenome</name>
    <dbReference type="NCBI Taxonomy" id="1070528"/>
    <lineage>
        <taxon>unclassified sequences</taxon>
        <taxon>metagenomes</taxon>
        <taxon>organismal metagenomes</taxon>
    </lineage>
</organism>
<sequence length="60" mass="7054">MRKYPKQPDNLGVDMDKVKGIIEDIIEDDLPDSPVNQWFLDSVNFANMVDRIMARMWENV</sequence>
<dbReference type="EMBL" id="MT142360">
    <property type="protein sequence ID" value="QJA78954.1"/>
    <property type="molecule type" value="Genomic_DNA"/>
</dbReference>
<accession>A0A6M3LC90</accession>
<name>A0A6M3LC90_9ZZZZ</name>
<protein>
    <submittedName>
        <fullName evidence="2">Uncharacterized protein</fullName>
    </submittedName>
</protein>